<protein>
    <recommendedName>
        <fullName evidence="4">No apical meristem-associated C-terminal domain-containing protein</fullName>
    </recommendedName>
</protein>
<feature type="compositionally biased region" description="Low complexity" evidence="1">
    <location>
        <begin position="211"/>
        <end position="220"/>
    </location>
</feature>
<dbReference type="STRING" id="109376.A0A0D3B8V4"/>
<evidence type="ECO:0008006" key="4">
    <source>
        <dbReference type="Google" id="ProtNLM"/>
    </source>
</evidence>
<dbReference type="PANTHER" id="PTHR45023:SF4">
    <property type="entry name" value="GLYCINE-RICH PROTEIN-RELATED"/>
    <property type="match status" value="1"/>
</dbReference>
<keyword evidence="3" id="KW-1185">Reference proteome</keyword>
<dbReference type="OMA" id="LTHERWK"/>
<evidence type="ECO:0000256" key="1">
    <source>
        <dbReference type="SAM" id="MobiDB-lite"/>
    </source>
</evidence>
<feature type="compositionally biased region" description="Low complexity" evidence="1">
    <location>
        <begin position="30"/>
        <end position="40"/>
    </location>
</feature>
<evidence type="ECO:0000313" key="3">
    <source>
        <dbReference type="Proteomes" id="UP000032141"/>
    </source>
</evidence>
<dbReference type="AlphaFoldDB" id="A0A0D3B8V4"/>
<accession>A0A0D3B8V4</accession>
<organism evidence="2 3">
    <name type="scientific">Brassica oleracea var. oleracea</name>
    <dbReference type="NCBI Taxonomy" id="109376"/>
    <lineage>
        <taxon>Eukaryota</taxon>
        <taxon>Viridiplantae</taxon>
        <taxon>Streptophyta</taxon>
        <taxon>Embryophyta</taxon>
        <taxon>Tracheophyta</taxon>
        <taxon>Spermatophyta</taxon>
        <taxon>Magnoliopsida</taxon>
        <taxon>eudicotyledons</taxon>
        <taxon>Gunneridae</taxon>
        <taxon>Pentapetalae</taxon>
        <taxon>rosids</taxon>
        <taxon>malvids</taxon>
        <taxon>Brassicales</taxon>
        <taxon>Brassicaceae</taxon>
        <taxon>Brassiceae</taxon>
        <taxon>Brassica</taxon>
    </lineage>
</organism>
<proteinExistence type="predicted"/>
<reference evidence="2" key="2">
    <citation type="submission" date="2015-03" db="UniProtKB">
        <authorList>
            <consortium name="EnsemblPlants"/>
        </authorList>
    </citation>
    <scope>IDENTIFICATION</scope>
</reference>
<dbReference type="EnsemblPlants" id="Bo3g052710.1">
    <property type="protein sequence ID" value="Bo3g052710.1"/>
    <property type="gene ID" value="Bo3g052710"/>
</dbReference>
<reference evidence="2 3" key="1">
    <citation type="journal article" date="2014" name="Genome Biol.">
        <title>Transcriptome and methylome profiling reveals relics of genome dominance in the mesopolyploid Brassica oleracea.</title>
        <authorList>
            <person name="Parkin I.A."/>
            <person name="Koh C."/>
            <person name="Tang H."/>
            <person name="Robinson S.J."/>
            <person name="Kagale S."/>
            <person name="Clarke W.E."/>
            <person name="Town C.D."/>
            <person name="Nixon J."/>
            <person name="Krishnakumar V."/>
            <person name="Bidwell S.L."/>
            <person name="Denoeud F."/>
            <person name="Belcram H."/>
            <person name="Links M.G."/>
            <person name="Just J."/>
            <person name="Clarke C."/>
            <person name="Bender T."/>
            <person name="Huebert T."/>
            <person name="Mason A.S."/>
            <person name="Pires J.C."/>
            <person name="Barker G."/>
            <person name="Moore J."/>
            <person name="Walley P.G."/>
            <person name="Manoli S."/>
            <person name="Batley J."/>
            <person name="Edwards D."/>
            <person name="Nelson M.N."/>
            <person name="Wang X."/>
            <person name="Paterson A.H."/>
            <person name="King G."/>
            <person name="Bancroft I."/>
            <person name="Chalhoub B."/>
            <person name="Sharpe A.G."/>
        </authorList>
    </citation>
    <scope>NUCLEOTIDE SEQUENCE</scope>
    <source>
        <strain evidence="2 3">cv. TO1000</strain>
    </source>
</reference>
<feature type="region of interest" description="Disordered" evidence="1">
    <location>
        <begin position="186"/>
        <end position="220"/>
    </location>
</feature>
<dbReference type="Proteomes" id="UP000032141">
    <property type="component" value="Chromosome C3"/>
</dbReference>
<feature type="region of interest" description="Disordered" evidence="1">
    <location>
        <begin position="30"/>
        <end position="57"/>
    </location>
</feature>
<name>A0A0D3B8V4_BRAOL</name>
<dbReference type="HOGENOM" id="CLU_012390_0_0_1"/>
<dbReference type="Gramene" id="Bo3g052710.1">
    <property type="protein sequence ID" value="Bo3g052710.1"/>
    <property type="gene ID" value="Bo3g052710"/>
</dbReference>
<dbReference type="PANTHER" id="PTHR45023">
    <property type="match status" value="1"/>
</dbReference>
<evidence type="ECO:0000313" key="2">
    <source>
        <dbReference type="EnsemblPlants" id="Bo3g052710.1"/>
    </source>
</evidence>
<sequence>MDSYPFSQSSKFVELLNSQQSIFFGNNDDSVSLSSSQSPSVGNLGTEDGGETGTQTPKDDIVLISSWLNTSKDPVVSNEQRSDAFWTRVAAYFAASRQDGGCDQRESRHCKQRWHRINDLVCKFAGAYAAASREKTSGQNENDVLKQAHQIFYTNHKQKFLLEHAWKELRNDQKWCEQASAKTEGSCKKRKAEDGAGSSSSQATEMKRPAGVKAAKASGKKTVAEENAMKEFHSMLSLKQQDLAVKDRMSKMSLLESLIAKKDPLVEYEEALKKKLVDELMLS</sequence>